<comment type="similarity">
    <text evidence="1">Belongs to the short-chain dehydrogenases/reductases (SDR) family.</text>
</comment>
<dbReference type="AlphaFoldDB" id="A0A2S7W069"/>
<evidence type="ECO:0000256" key="1">
    <source>
        <dbReference type="ARBA" id="ARBA00006484"/>
    </source>
</evidence>
<dbReference type="PANTHER" id="PTHR43669">
    <property type="entry name" value="5-KETO-D-GLUCONATE 5-REDUCTASE"/>
    <property type="match status" value="1"/>
</dbReference>
<proteinExistence type="inferred from homology"/>
<dbReference type="RefSeq" id="WP_105060596.1">
    <property type="nucleotide sequence ID" value="NZ_MSCJ01000001.1"/>
</dbReference>
<evidence type="ECO:0000256" key="2">
    <source>
        <dbReference type="ARBA" id="ARBA00023002"/>
    </source>
</evidence>
<dbReference type="PANTHER" id="PTHR43669:SF3">
    <property type="entry name" value="ALCOHOL DEHYDROGENASE, PUTATIVE (AFU_ORTHOLOGUE AFUA_3G03445)-RELATED"/>
    <property type="match status" value="1"/>
</dbReference>
<evidence type="ECO:0000313" key="4">
    <source>
        <dbReference type="Proteomes" id="UP000238730"/>
    </source>
</evidence>
<gene>
    <name evidence="3" type="ORF">BTO08_08155</name>
</gene>
<sequence>MRIDQSVIVITAAGTLIGKAMALHFASLGAKLALVDNDINKLEATQDACSQFSSHINIFHLEDTQPHSIKQVFTHIQRQLGTFNVLLNTWPKCTNTPSILEPNAINEFNDVMCNSATTFFSVGQIAATIMQGNKQPAVIINLALQPSSHHTHLSDTSKSVIQGLTFGWSKELSSLNIRVGAIIPITSDKQTMVHTRLQEEIVSCTEYIITNDSFNGRILEAECLI</sequence>
<protein>
    <submittedName>
        <fullName evidence="3">Oxidoreductase</fullName>
    </submittedName>
</protein>
<accession>A0A2S7W069</accession>
<dbReference type="GO" id="GO:0016491">
    <property type="term" value="F:oxidoreductase activity"/>
    <property type="evidence" value="ECO:0007669"/>
    <property type="project" value="UniProtKB-KW"/>
</dbReference>
<dbReference type="CDD" id="cd05233">
    <property type="entry name" value="SDR_c"/>
    <property type="match status" value="1"/>
</dbReference>
<dbReference type="Proteomes" id="UP000238730">
    <property type="component" value="Unassembled WGS sequence"/>
</dbReference>
<dbReference type="SUPFAM" id="SSF51735">
    <property type="entry name" value="NAD(P)-binding Rossmann-fold domains"/>
    <property type="match status" value="1"/>
</dbReference>
<organism evidence="3 4">
    <name type="scientific">Photobacterium angustum</name>
    <dbReference type="NCBI Taxonomy" id="661"/>
    <lineage>
        <taxon>Bacteria</taxon>
        <taxon>Pseudomonadati</taxon>
        <taxon>Pseudomonadota</taxon>
        <taxon>Gammaproteobacteria</taxon>
        <taxon>Vibrionales</taxon>
        <taxon>Vibrionaceae</taxon>
        <taxon>Photobacterium</taxon>
    </lineage>
</organism>
<dbReference type="OrthoDB" id="5918124at2"/>
<keyword evidence="2" id="KW-0560">Oxidoreductase</keyword>
<reference evidence="3 4" key="1">
    <citation type="submission" date="2016-12" db="EMBL/GenBank/DDBJ databases">
        <title>Diversity of luminous bacteria.</title>
        <authorList>
            <person name="Yoshizawa S."/>
            <person name="Kogure K."/>
        </authorList>
    </citation>
    <scope>NUCLEOTIDE SEQUENCE [LARGE SCALE GENOMIC DNA]</scope>
    <source>
        <strain evidence="3 4">LC1-200</strain>
    </source>
</reference>
<comment type="caution">
    <text evidence="3">The sequence shown here is derived from an EMBL/GenBank/DDBJ whole genome shotgun (WGS) entry which is preliminary data.</text>
</comment>
<dbReference type="InterPro" id="IPR036291">
    <property type="entry name" value="NAD(P)-bd_dom_sf"/>
</dbReference>
<dbReference type="InterPro" id="IPR002347">
    <property type="entry name" value="SDR_fam"/>
</dbReference>
<dbReference type="Pfam" id="PF00106">
    <property type="entry name" value="adh_short"/>
    <property type="match status" value="1"/>
</dbReference>
<dbReference type="EMBL" id="MSCJ01000001">
    <property type="protein sequence ID" value="PQJ67383.1"/>
    <property type="molecule type" value="Genomic_DNA"/>
</dbReference>
<dbReference type="Gene3D" id="3.40.50.720">
    <property type="entry name" value="NAD(P)-binding Rossmann-like Domain"/>
    <property type="match status" value="1"/>
</dbReference>
<name>A0A2S7W069_PHOAN</name>
<evidence type="ECO:0000313" key="3">
    <source>
        <dbReference type="EMBL" id="PQJ67383.1"/>
    </source>
</evidence>